<dbReference type="PROSITE" id="PS52050">
    <property type="entry name" value="WYL"/>
    <property type="match status" value="1"/>
</dbReference>
<feature type="compositionally biased region" description="Low complexity" evidence="1">
    <location>
        <begin position="145"/>
        <end position="165"/>
    </location>
</feature>
<keyword evidence="5" id="KW-1185">Reference proteome</keyword>
<comment type="caution">
    <text evidence="4">The sequence shown here is derived from an EMBL/GenBank/DDBJ whole genome shotgun (WGS) entry which is preliminary data.</text>
</comment>
<evidence type="ECO:0000259" key="2">
    <source>
        <dbReference type="Pfam" id="PF13280"/>
    </source>
</evidence>
<feature type="region of interest" description="Disordered" evidence="1">
    <location>
        <begin position="143"/>
        <end position="171"/>
    </location>
</feature>
<dbReference type="InterPro" id="IPR051534">
    <property type="entry name" value="CBASS_pafABC_assoc_protein"/>
</dbReference>
<name>A0ABU2DQI4_9MICC</name>
<dbReference type="InterPro" id="IPR026881">
    <property type="entry name" value="WYL_dom"/>
</dbReference>
<accession>A0ABU2DQI4</accession>
<dbReference type="EMBL" id="JAVKGR010000002">
    <property type="protein sequence ID" value="MDR8018630.1"/>
    <property type="molecule type" value="Genomic_DNA"/>
</dbReference>
<feature type="domain" description="WYL" evidence="2">
    <location>
        <begin position="523"/>
        <end position="589"/>
    </location>
</feature>
<proteinExistence type="predicted"/>
<reference evidence="4 5" key="1">
    <citation type="submission" date="2023-09" db="EMBL/GenBank/DDBJ databases">
        <title>Description of three actinobacteria isolated from air of manufacturing shop in a pharmaceutical factory.</title>
        <authorList>
            <person name="Zhang D.-F."/>
        </authorList>
    </citation>
    <scope>NUCLEOTIDE SEQUENCE [LARGE SCALE GENOMIC DNA]</scope>
    <source>
        <strain evidence="4 5">LY-0111</strain>
    </source>
</reference>
<dbReference type="Pfam" id="PF19187">
    <property type="entry name" value="HTH_PafC"/>
    <property type="match status" value="1"/>
</dbReference>
<dbReference type="Pfam" id="PF13280">
    <property type="entry name" value="WYL"/>
    <property type="match status" value="2"/>
</dbReference>
<feature type="domain" description="WYL" evidence="2">
    <location>
        <begin position="194"/>
        <end position="244"/>
    </location>
</feature>
<organism evidence="4 5">
    <name type="scientific">Nesterenkonia aerolata</name>
    <dbReference type="NCBI Taxonomy" id="3074079"/>
    <lineage>
        <taxon>Bacteria</taxon>
        <taxon>Bacillati</taxon>
        <taxon>Actinomycetota</taxon>
        <taxon>Actinomycetes</taxon>
        <taxon>Micrococcales</taxon>
        <taxon>Micrococcaceae</taxon>
        <taxon>Nesterenkonia</taxon>
    </lineage>
</organism>
<dbReference type="PANTHER" id="PTHR34580">
    <property type="match status" value="1"/>
</dbReference>
<evidence type="ECO:0000256" key="1">
    <source>
        <dbReference type="SAM" id="MobiDB-lite"/>
    </source>
</evidence>
<evidence type="ECO:0000259" key="3">
    <source>
        <dbReference type="Pfam" id="PF19187"/>
    </source>
</evidence>
<feature type="domain" description="PafC HTH" evidence="3">
    <location>
        <begin position="360"/>
        <end position="494"/>
    </location>
</feature>
<sequence>MSTGEAAQDVSADLGVSRALSLAATLLDAAPSGLTKAEIRSRVDLYDSSAGSSVDAFEQMFSRDKRYLRRNGIEIDERLPHDASRRGDHDHRYLIDPESYGLPGIELTAEEAAVLRRVTLLWSGSRAQQSIREVVGALDDRSRLSRGAGESPEPSSSEQTSLSGGVAPPHRVRWGEDQEIDHVQALLTQGIGAPVTFDYAARGTRRTQTRRVLSWGWGVRGRWYLVGYDLDRQAVRIFRLDRIRGEISALAAPDEGWTEQDRAAQQQTANAGTEELHRKATAYLDALGDSAEPALVPLEAAVTASAVGLEEIRRLSDRRLRDLLRARLDAVARAHQQLPSPPAALPAVRAAKTPDAAPRKIARLLNMAAHLESTGGARLSTLLERFALTPQQLHRDLISLQQAGSFDADRFGEFIDLTPEIPLSRRDFTQQLIPQDPVISIRLPAGRMSAVMARPLHLSTPGALSLLIGLEGLLAAEDSAEQSAAARSLREKVRGIVPEAVADAAASLSVAWTVENDPAVQRTLQILGAAVPDGHSVEIDYEDRQGRASTRRVDPVHLIHDGRGSYLQAWCHDAQAERHFRISRIRRARPLPQTRIGAEALALAAQEPRPPAVPAEGDLRAVVWAAPSAVATVRGWAPERAADSAEGGLFAEIRLPSQETLERMIIDAEGEIILCAPQNAVDSLRDRLVRGQRRLRRIQEQSRMLEADDERTAP</sequence>
<dbReference type="PANTHER" id="PTHR34580:SF1">
    <property type="entry name" value="PROTEIN PAFC"/>
    <property type="match status" value="1"/>
</dbReference>
<protein>
    <submittedName>
        <fullName evidence="4">WYL domain-containing protein</fullName>
    </submittedName>
</protein>
<dbReference type="RefSeq" id="WP_310547614.1">
    <property type="nucleotide sequence ID" value="NZ_JAVKGR010000002.1"/>
</dbReference>
<evidence type="ECO:0000313" key="4">
    <source>
        <dbReference type="EMBL" id="MDR8018630.1"/>
    </source>
</evidence>
<dbReference type="Proteomes" id="UP001251870">
    <property type="component" value="Unassembled WGS sequence"/>
</dbReference>
<gene>
    <name evidence="4" type="ORF">RIL96_03510</name>
</gene>
<dbReference type="InterPro" id="IPR043839">
    <property type="entry name" value="PafC_HTH"/>
</dbReference>
<evidence type="ECO:0000313" key="5">
    <source>
        <dbReference type="Proteomes" id="UP001251870"/>
    </source>
</evidence>